<dbReference type="InterPro" id="IPR015590">
    <property type="entry name" value="Aldehyde_DH_dom"/>
</dbReference>
<evidence type="ECO:0000256" key="4">
    <source>
        <dbReference type="ARBA" id="ARBA00067023"/>
    </source>
</evidence>
<dbReference type="EMBL" id="QGKS01000493">
    <property type="protein sequence ID" value="PWR06997.1"/>
    <property type="molecule type" value="Genomic_DNA"/>
</dbReference>
<evidence type="ECO:0000256" key="3">
    <source>
        <dbReference type="ARBA" id="ARBA00051918"/>
    </source>
</evidence>
<dbReference type="FunFam" id="3.40.605.10:FF:000037">
    <property type="entry name" value="NADP-dependent fatty aldehyde dehydrogenase"/>
    <property type="match status" value="1"/>
</dbReference>
<dbReference type="OrthoDB" id="9770537at2"/>
<evidence type="ECO:0000256" key="2">
    <source>
        <dbReference type="ARBA" id="ARBA00050769"/>
    </source>
</evidence>
<dbReference type="Proteomes" id="UP000246050">
    <property type="component" value="Unassembled WGS sequence"/>
</dbReference>
<evidence type="ECO:0000256" key="5">
    <source>
        <dbReference type="SAM" id="MobiDB-lite"/>
    </source>
</evidence>
<proteinExistence type="predicted"/>
<dbReference type="InterPro" id="IPR050740">
    <property type="entry name" value="Aldehyde_DH_Superfamily"/>
</dbReference>
<dbReference type="CDD" id="cd07129">
    <property type="entry name" value="ALDH_KGSADH"/>
    <property type="match status" value="1"/>
</dbReference>
<evidence type="ECO:0000259" key="6">
    <source>
        <dbReference type="Pfam" id="PF00171"/>
    </source>
</evidence>
<dbReference type="Gene3D" id="3.40.605.10">
    <property type="entry name" value="Aldehyde Dehydrogenase, Chain A, domain 1"/>
    <property type="match status" value="1"/>
</dbReference>
<feature type="compositionally biased region" description="Basic and acidic residues" evidence="5">
    <location>
        <begin position="528"/>
        <end position="539"/>
    </location>
</feature>
<dbReference type="PANTHER" id="PTHR43353:SF3">
    <property type="entry name" value="ALDEHYDE DEHYDROGENASE-RELATED"/>
    <property type="match status" value="1"/>
</dbReference>
<protein>
    <recommendedName>
        <fullName evidence="4">2,5-dioxovalerate dehydrogenase</fullName>
        <ecNumber evidence="4">1.2.1.26</ecNumber>
    </recommendedName>
</protein>
<comment type="catalytic activity">
    <reaction evidence="2">
        <text>2,5-dioxopentanoate + NAD(+) + H2O = 2-oxoglutarate + NADH + 2 H(+)</text>
        <dbReference type="Rhea" id="RHEA:47152"/>
        <dbReference type="ChEBI" id="CHEBI:15377"/>
        <dbReference type="ChEBI" id="CHEBI:15378"/>
        <dbReference type="ChEBI" id="CHEBI:16810"/>
        <dbReference type="ChEBI" id="CHEBI:57540"/>
        <dbReference type="ChEBI" id="CHEBI:57945"/>
        <dbReference type="ChEBI" id="CHEBI:58136"/>
    </reaction>
</comment>
<comment type="catalytic activity">
    <reaction evidence="3">
        <text>2,5-dioxopentanoate + NADP(+) + H2O = 2-oxoglutarate + NADPH + 2 H(+)</text>
        <dbReference type="Rhea" id="RHEA:11296"/>
        <dbReference type="ChEBI" id="CHEBI:15377"/>
        <dbReference type="ChEBI" id="CHEBI:15378"/>
        <dbReference type="ChEBI" id="CHEBI:16810"/>
        <dbReference type="ChEBI" id="CHEBI:57783"/>
        <dbReference type="ChEBI" id="CHEBI:58136"/>
        <dbReference type="ChEBI" id="CHEBI:58349"/>
        <dbReference type="EC" id="1.2.1.26"/>
    </reaction>
</comment>
<dbReference type="EC" id="1.2.1.26" evidence="4"/>
<feature type="domain" description="Aldehyde dehydrogenase" evidence="6">
    <location>
        <begin position="32"/>
        <end position="474"/>
    </location>
</feature>
<gene>
    <name evidence="7" type="ORF">DKT69_35800</name>
</gene>
<organism evidence="7 8">
    <name type="scientific">Micromonospora sicca</name>
    <dbReference type="NCBI Taxonomy" id="2202420"/>
    <lineage>
        <taxon>Bacteria</taxon>
        <taxon>Bacillati</taxon>
        <taxon>Actinomycetota</taxon>
        <taxon>Actinomycetes</taxon>
        <taxon>Micromonosporales</taxon>
        <taxon>Micromonosporaceae</taxon>
        <taxon>Micromonospora</taxon>
    </lineage>
</organism>
<comment type="caution">
    <text evidence="7">The sequence shown here is derived from an EMBL/GenBank/DDBJ whole genome shotgun (WGS) entry which is preliminary data.</text>
</comment>
<dbReference type="RefSeq" id="WP_109805779.1">
    <property type="nucleotide sequence ID" value="NZ_QGKS01000493.1"/>
</dbReference>
<dbReference type="InterPro" id="IPR016163">
    <property type="entry name" value="Ald_DH_C"/>
</dbReference>
<feature type="region of interest" description="Disordered" evidence="5">
    <location>
        <begin position="519"/>
        <end position="539"/>
    </location>
</feature>
<dbReference type="Gene3D" id="3.40.309.10">
    <property type="entry name" value="Aldehyde Dehydrogenase, Chain A, domain 2"/>
    <property type="match status" value="1"/>
</dbReference>
<dbReference type="InterPro" id="IPR044151">
    <property type="entry name" value="ALDH_KGSADH"/>
</dbReference>
<reference evidence="7 8" key="1">
    <citation type="submission" date="2018-05" db="EMBL/GenBank/DDBJ databases">
        <title>Micromonosporas from Atacama Desert.</title>
        <authorList>
            <person name="Carro L."/>
            <person name="Golinska P."/>
            <person name="Klenk H.-P."/>
            <person name="Goodfellow M."/>
        </authorList>
    </citation>
    <scope>NUCLEOTIDE SEQUENCE [LARGE SCALE GENOMIC DNA]</scope>
    <source>
        <strain evidence="7 8">4G51</strain>
    </source>
</reference>
<dbReference type="GO" id="GO:0047533">
    <property type="term" value="F:2,5-dioxovalerate dehydrogenase (NADP+) activity"/>
    <property type="evidence" value="ECO:0007669"/>
    <property type="project" value="UniProtKB-EC"/>
</dbReference>
<dbReference type="InterPro" id="IPR016161">
    <property type="entry name" value="Ald_DH/histidinol_DH"/>
</dbReference>
<dbReference type="SUPFAM" id="SSF53720">
    <property type="entry name" value="ALDH-like"/>
    <property type="match status" value="1"/>
</dbReference>
<dbReference type="PANTHER" id="PTHR43353">
    <property type="entry name" value="SUCCINATE-SEMIALDEHYDE DEHYDROGENASE, MITOCHONDRIAL"/>
    <property type="match status" value="1"/>
</dbReference>
<accession>A0A317CX41</accession>
<evidence type="ECO:0000313" key="7">
    <source>
        <dbReference type="EMBL" id="PWR06997.1"/>
    </source>
</evidence>
<name>A0A317CX41_9ACTN</name>
<sequence>MTSTDASPTRVDPALTGAMLIGGSAVHGGAGEVRAVDPRTGSQLEPSYGLGGAAEVDRAAELAWAAFDSYRHTDLETRAAFLETIAANIESLGDALIDRVQAETGIPAARVLGERARTCNQLRLFASVVREGSWLGVRIDPAQPDRTPLPRPDIRQRRIPLGPVAVFGASNFPLAFSVAGGDTASALAAGAPVVVKAHEAHPGTSELVGRAIQAAVRQHRLPEGTFSLLFGDGPGLGAALVRHPRIKAVGFTGSRTAGSALVVAAAARPEPIPVYAEMSSVNPVIVLPGALAAKGAELGMALIASVTTGVGQLCTSPGLVFLPAGDGFDEFVTAAADAVCTSPAAPMLTAGICAAFTEGVDRLAAIEGVTAVARGAEDATIASAGRAGIFVTNAATFLADPTLHEEIFGAVTVVVQVTGSEQLREVVQRFDGQLTATVHAAPGDHDEARRLLPLLELKAGRVLFNGWPTGVEVGHAVVHGGPFPATSDSRTTSVGTLAIDRFLRPVSYQNIPAELLPADLADDNPLDLPRRVDGRLGRH</sequence>
<evidence type="ECO:0000313" key="8">
    <source>
        <dbReference type="Proteomes" id="UP000246050"/>
    </source>
</evidence>
<dbReference type="InterPro" id="IPR016162">
    <property type="entry name" value="Ald_DH_N"/>
</dbReference>
<evidence type="ECO:0000256" key="1">
    <source>
        <dbReference type="ARBA" id="ARBA00023002"/>
    </source>
</evidence>
<keyword evidence="1" id="KW-0560">Oxidoreductase</keyword>
<dbReference type="Pfam" id="PF00171">
    <property type="entry name" value="Aldedh"/>
    <property type="match status" value="1"/>
</dbReference>
<dbReference type="AlphaFoldDB" id="A0A317CX41"/>